<dbReference type="Gene3D" id="1.20.58.120">
    <property type="entry name" value="BAG domain"/>
    <property type="match status" value="1"/>
</dbReference>
<gene>
    <name evidence="2" type="ORF">CSSPJE1EN2_LOCUS20802</name>
</gene>
<evidence type="ECO:0000259" key="1">
    <source>
        <dbReference type="PROSITE" id="PS51035"/>
    </source>
</evidence>
<protein>
    <recommendedName>
        <fullName evidence="1">BAG domain-containing protein</fullName>
    </recommendedName>
</protein>
<reference evidence="2" key="1">
    <citation type="submission" date="2024-03" db="EMBL/GenBank/DDBJ databases">
        <authorList>
            <consortium name="ELIXIR-Norway"/>
            <consortium name="Elixir Norway"/>
        </authorList>
    </citation>
    <scope>NUCLEOTIDE SEQUENCE</scope>
</reference>
<name>A0ABP1BSL1_9BRYO</name>
<dbReference type="SUPFAM" id="SSF63491">
    <property type="entry name" value="BAG domain"/>
    <property type="match status" value="1"/>
</dbReference>
<accession>A0ABP1BSL1</accession>
<dbReference type="PROSITE" id="PS51035">
    <property type="entry name" value="BAG"/>
    <property type="match status" value="1"/>
</dbReference>
<dbReference type="CDD" id="cd23767">
    <property type="entry name" value="IQCD"/>
    <property type="match status" value="1"/>
</dbReference>
<evidence type="ECO:0000313" key="3">
    <source>
        <dbReference type="Proteomes" id="UP001497522"/>
    </source>
</evidence>
<dbReference type="Proteomes" id="UP001497522">
    <property type="component" value="Chromosome 7"/>
</dbReference>
<dbReference type="InterPro" id="IPR000048">
    <property type="entry name" value="IQ_motif_EF-hand-BS"/>
</dbReference>
<evidence type="ECO:0000313" key="2">
    <source>
        <dbReference type="EMBL" id="CAK9879238.1"/>
    </source>
</evidence>
<feature type="domain" description="BAG" evidence="1">
    <location>
        <begin position="73"/>
        <end position="150"/>
    </location>
</feature>
<dbReference type="PANTHER" id="PTHR33322:SF4">
    <property type="entry name" value="BAG DOMAIN CONTAINING PROTEIN, EXPRESSED"/>
    <property type="match status" value="1"/>
</dbReference>
<dbReference type="Pfam" id="PF00612">
    <property type="entry name" value="IQ"/>
    <property type="match status" value="1"/>
</dbReference>
<sequence>MKKYRVIPFHVGDLEDHPSWRQAFLYQVQEFGIVSKSGSDVAVVDANTAATKIQSAYRGYVVRRTKPMEHLRVIRKVRSDLRELERRAAKPGQFDELCKDEQERRKWTEQIMTLLLRLDSIQDAHPVVRNIRRSLAKEIIKFQEIIDASATDFEPQKKPDQMVRVPVPFYVLRFRTLLTV</sequence>
<dbReference type="Gene3D" id="1.20.5.190">
    <property type="match status" value="1"/>
</dbReference>
<dbReference type="PROSITE" id="PS50096">
    <property type="entry name" value="IQ"/>
    <property type="match status" value="1"/>
</dbReference>
<dbReference type="Pfam" id="PF02179">
    <property type="entry name" value="BAG"/>
    <property type="match status" value="1"/>
</dbReference>
<proteinExistence type="predicted"/>
<dbReference type="SMART" id="SM00264">
    <property type="entry name" value="BAG"/>
    <property type="match status" value="1"/>
</dbReference>
<dbReference type="InterPro" id="IPR003103">
    <property type="entry name" value="BAG_domain"/>
</dbReference>
<dbReference type="InterPro" id="IPR036533">
    <property type="entry name" value="BAG_dom_sf"/>
</dbReference>
<keyword evidence="3" id="KW-1185">Reference proteome</keyword>
<dbReference type="PANTHER" id="PTHR33322">
    <property type="entry name" value="BAG DOMAIN CONTAINING PROTEIN, EXPRESSED"/>
    <property type="match status" value="1"/>
</dbReference>
<organism evidence="2 3">
    <name type="scientific">Sphagnum jensenii</name>
    <dbReference type="NCBI Taxonomy" id="128206"/>
    <lineage>
        <taxon>Eukaryota</taxon>
        <taxon>Viridiplantae</taxon>
        <taxon>Streptophyta</taxon>
        <taxon>Embryophyta</taxon>
        <taxon>Bryophyta</taxon>
        <taxon>Sphagnophytina</taxon>
        <taxon>Sphagnopsida</taxon>
        <taxon>Sphagnales</taxon>
        <taxon>Sphagnaceae</taxon>
        <taxon>Sphagnum</taxon>
    </lineage>
</organism>
<dbReference type="EMBL" id="OZ023708">
    <property type="protein sequence ID" value="CAK9879238.1"/>
    <property type="molecule type" value="Genomic_DNA"/>
</dbReference>
<dbReference type="InterPro" id="IPR040400">
    <property type="entry name" value="BAG5/6/7/8"/>
</dbReference>